<feature type="region of interest" description="Disordered" evidence="1">
    <location>
        <begin position="169"/>
        <end position="237"/>
    </location>
</feature>
<dbReference type="STRING" id="879819.A0A0J1B7W0"/>
<name>A0A0J1B7W0_9TREE</name>
<evidence type="ECO:0000313" key="3">
    <source>
        <dbReference type="Proteomes" id="UP000053611"/>
    </source>
</evidence>
<dbReference type="Proteomes" id="UP000053611">
    <property type="component" value="Unassembled WGS sequence"/>
</dbReference>
<keyword evidence="3" id="KW-1185">Reference proteome</keyword>
<organism evidence="2 3">
    <name type="scientific">Cutaneotrichosporon oleaginosum</name>
    <dbReference type="NCBI Taxonomy" id="879819"/>
    <lineage>
        <taxon>Eukaryota</taxon>
        <taxon>Fungi</taxon>
        <taxon>Dikarya</taxon>
        <taxon>Basidiomycota</taxon>
        <taxon>Agaricomycotina</taxon>
        <taxon>Tremellomycetes</taxon>
        <taxon>Trichosporonales</taxon>
        <taxon>Trichosporonaceae</taxon>
        <taxon>Cutaneotrichosporon</taxon>
    </lineage>
</organism>
<dbReference type="OrthoDB" id="5324692at2759"/>
<sequence length="641" mass="70369">MINSYYCAQQQYSQAPPASNNPFQQQSSTNPFRQSVYLPQQVTPDISASYSSSQFLPHGQQLLPQPLYGQALVHNSRSSSPSPSPSGWGYTPATYASPLQPAQPMAAARGLPGPFADPVASLTGQFGHMDVGVDGHPLGRPQHVAPSTLNPMLTLGIFEQSISLPAAASYQPLSRRTSSTYSPSSPSTPTRTPSPCTPAPIVQPLSSSASVHGRTSSPRPLPLRRGSPARHVRSIREAPVRYQPAMRESGRPGTLWMCPKTTAITYRTTWHVLRASGLLLTCCPPCYVAFAAGGSLGFEAEELESKKCMFHTKRAQALLLAGDAAGIAAYFRTRARVKDCPGVSACSATSGIAWYRPINGPPGTVCCEACFEDHAKANTWASRFERVAHPPDAQWRCDFAKESVRDGYIKLAPDHWDEWRRLVERRNAVRPCTSYDVKAGSRKWYTVTPAITGLVVCEACYLDKATTSRFAAHFVPYAVNNPNDMYMCDFSSLYFVFPLVVADETNAWGKFQTAASRVMDCAMAQMNGARQQFWGLGPGPRGRDSDWDVCEKCYASLFEPYGFDRFLQPRPPPQASRSLVSRARQCDMCPGAPHKAEMLARLQEAAYAGVFSYFSEWARSAAGSRQYNRPEGLCYATRGWE</sequence>
<protein>
    <submittedName>
        <fullName evidence="2">Uncharacterized protein</fullName>
    </submittedName>
</protein>
<proteinExistence type="predicted"/>
<dbReference type="EMBL" id="KQ087191">
    <property type="protein sequence ID" value="KLT43859.1"/>
    <property type="molecule type" value="Genomic_DNA"/>
</dbReference>
<dbReference type="AlphaFoldDB" id="A0A0J1B7W0"/>
<feature type="region of interest" description="Disordered" evidence="1">
    <location>
        <begin position="73"/>
        <end position="92"/>
    </location>
</feature>
<reference evidence="2 3" key="1">
    <citation type="submission" date="2015-03" db="EMBL/GenBank/DDBJ databases">
        <title>Genomics and transcriptomics of the oil-accumulating basidiomycete yeast T. oleaginosus allow insights into substrate utilization and the diverse evolutionary trajectories of mating systems in fungi.</title>
        <authorList>
            <consortium name="DOE Joint Genome Institute"/>
            <person name="Kourist R."/>
            <person name="Kracht O."/>
            <person name="Bracharz F."/>
            <person name="Lipzen A."/>
            <person name="Nolan M."/>
            <person name="Ohm R."/>
            <person name="Grigoriev I."/>
            <person name="Sun S."/>
            <person name="Heitman J."/>
            <person name="Bruck T."/>
            <person name="Nowrousian M."/>
        </authorList>
    </citation>
    <scope>NUCLEOTIDE SEQUENCE [LARGE SCALE GENOMIC DNA]</scope>
    <source>
        <strain evidence="2 3">IBC0246</strain>
    </source>
</reference>
<feature type="compositionally biased region" description="Low complexity" evidence="1">
    <location>
        <begin position="172"/>
        <end position="194"/>
    </location>
</feature>
<evidence type="ECO:0000256" key="1">
    <source>
        <dbReference type="SAM" id="MobiDB-lite"/>
    </source>
</evidence>
<dbReference type="GeneID" id="28987749"/>
<evidence type="ECO:0000313" key="2">
    <source>
        <dbReference type="EMBL" id="KLT43859.1"/>
    </source>
</evidence>
<feature type="compositionally biased region" description="Low complexity" evidence="1">
    <location>
        <begin position="213"/>
        <end position="226"/>
    </location>
</feature>
<gene>
    <name evidence="2" type="ORF">CC85DRAFT_40431</name>
</gene>
<accession>A0A0J1B7W0</accession>
<dbReference type="RefSeq" id="XP_018280350.1">
    <property type="nucleotide sequence ID" value="XM_018427146.1"/>
</dbReference>